<organism evidence="1 2">
    <name type="scientific">Floridaenema evergladense BLCC-F167</name>
    <dbReference type="NCBI Taxonomy" id="3153639"/>
    <lineage>
        <taxon>Bacteria</taxon>
        <taxon>Bacillati</taxon>
        <taxon>Cyanobacteriota</taxon>
        <taxon>Cyanophyceae</taxon>
        <taxon>Oscillatoriophycideae</taxon>
        <taxon>Aerosakkonematales</taxon>
        <taxon>Aerosakkonemataceae</taxon>
        <taxon>Floridanema</taxon>
        <taxon>Floridanema evergladense</taxon>
    </lineage>
</organism>
<sequence>MTVKEIKNAIAFSRKDGKVRSLLGKDGSVRSHKSRKLECDRFFQTRWRCAIAKQPALAQRV</sequence>
<comment type="caution">
    <text evidence="1">The sequence shown here is derived from an EMBL/GenBank/DDBJ whole genome shotgun (WGS) entry which is preliminary data.</text>
</comment>
<evidence type="ECO:0000313" key="2">
    <source>
        <dbReference type="Proteomes" id="UP001576780"/>
    </source>
</evidence>
<name>A0ABV4WGW8_9CYAN</name>
<accession>A0ABV4WGW8</accession>
<dbReference type="RefSeq" id="WP_413276762.1">
    <property type="nucleotide sequence ID" value="NZ_JBHFNT010000061.1"/>
</dbReference>
<dbReference type="Proteomes" id="UP001576780">
    <property type="component" value="Unassembled WGS sequence"/>
</dbReference>
<gene>
    <name evidence="1" type="ORF">ACE1CA_07305</name>
</gene>
<protein>
    <submittedName>
        <fullName evidence="1">Uncharacterized protein</fullName>
    </submittedName>
</protein>
<reference evidence="1 2" key="1">
    <citation type="submission" date="2024-09" db="EMBL/GenBank/DDBJ databases">
        <title>Floridaenema gen nov. (Aerosakkonemataceae, Aerosakkonematales ord. nov., Cyanobacteria) from benthic tropical and subtropical fresh waters, with the description of four new species.</title>
        <authorList>
            <person name="Moretto J.A."/>
            <person name="Berthold D.E."/>
            <person name="Lefler F.W."/>
            <person name="Huang I.-S."/>
            <person name="Laughinghouse H. IV."/>
        </authorList>
    </citation>
    <scope>NUCLEOTIDE SEQUENCE [LARGE SCALE GENOMIC DNA]</scope>
    <source>
        <strain evidence="1 2">BLCC-F167</strain>
    </source>
</reference>
<proteinExistence type="predicted"/>
<keyword evidence="2" id="KW-1185">Reference proteome</keyword>
<dbReference type="EMBL" id="JBHFNT010000061">
    <property type="protein sequence ID" value="MFB2834325.1"/>
    <property type="molecule type" value="Genomic_DNA"/>
</dbReference>
<evidence type="ECO:0000313" key="1">
    <source>
        <dbReference type="EMBL" id="MFB2834325.1"/>
    </source>
</evidence>